<feature type="region of interest" description="Disordered" evidence="3">
    <location>
        <begin position="16"/>
        <end position="113"/>
    </location>
</feature>
<accession>A0ABC9E9W1</accession>
<dbReference type="Proteomes" id="UP001497457">
    <property type="component" value="Chromosome 36b"/>
</dbReference>
<feature type="compositionally biased region" description="Basic and acidic residues" evidence="3">
    <location>
        <begin position="20"/>
        <end position="30"/>
    </location>
</feature>
<feature type="compositionally biased region" description="Low complexity" evidence="3">
    <location>
        <begin position="90"/>
        <end position="106"/>
    </location>
</feature>
<dbReference type="InterPro" id="IPR051992">
    <property type="entry name" value="OxStress_Response_Reg"/>
</dbReference>
<gene>
    <name evidence="4" type="ORF">URODEC1_LOCUS93190</name>
</gene>
<dbReference type="AlphaFoldDB" id="A0ABC9E9W1"/>
<evidence type="ECO:0000313" key="5">
    <source>
        <dbReference type="Proteomes" id="UP001497457"/>
    </source>
</evidence>
<dbReference type="PANTHER" id="PTHR33172:SF29">
    <property type="entry name" value="OS06G0559400 PROTEIN"/>
    <property type="match status" value="1"/>
</dbReference>
<keyword evidence="5" id="KW-1185">Reference proteome</keyword>
<dbReference type="EMBL" id="OZ075146">
    <property type="protein sequence ID" value="CAL5053329.1"/>
    <property type="molecule type" value="Genomic_DNA"/>
</dbReference>
<organism evidence="4 5">
    <name type="scientific">Urochloa decumbens</name>
    <dbReference type="NCBI Taxonomy" id="240449"/>
    <lineage>
        <taxon>Eukaryota</taxon>
        <taxon>Viridiplantae</taxon>
        <taxon>Streptophyta</taxon>
        <taxon>Embryophyta</taxon>
        <taxon>Tracheophyta</taxon>
        <taxon>Spermatophyta</taxon>
        <taxon>Magnoliopsida</taxon>
        <taxon>Liliopsida</taxon>
        <taxon>Poales</taxon>
        <taxon>Poaceae</taxon>
        <taxon>PACMAD clade</taxon>
        <taxon>Panicoideae</taxon>
        <taxon>Panicodae</taxon>
        <taxon>Paniceae</taxon>
        <taxon>Melinidinae</taxon>
        <taxon>Urochloa</taxon>
    </lineage>
</organism>
<feature type="compositionally biased region" description="Low complexity" evidence="3">
    <location>
        <begin position="45"/>
        <end position="64"/>
    </location>
</feature>
<evidence type="ECO:0000256" key="2">
    <source>
        <dbReference type="ARBA" id="ARBA00023242"/>
    </source>
</evidence>
<evidence type="ECO:0000313" key="4">
    <source>
        <dbReference type="EMBL" id="CAL5053329.1"/>
    </source>
</evidence>
<reference evidence="4 5" key="2">
    <citation type="submission" date="2024-10" db="EMBL/GenBank/DDBJ databases">
        <authorList>
            <person name="Ryan C."/>
        </authorList>
    </citation>
    <scope>NUCLEOTIDE SEQUENCE [LARGE SCALE GENOMIC DNA]</scope>
</reference>
<name>A0ABC9E9W1_9POAL</name>
<protein>
    <submittedName>
        <fullName evidence="4">Uncharacterized protein</fullName>
    </submittedName>
</protein>
<keyword evidence="2" id="KW-0539">Nucleus</keyword>
<dbReference type="GO" id="GO:0006950">
    <property type="term" value="P:response to stress"/>
    <property type="evidence" value="ECO:0007669"/>
    <property type="project" value="UniProtKB-ARBA"/>
</dbReference>
<feature type="compositionally biased region" description="Gly residues" evidence="3">
    <location>
        <begin position="31"/>
        <end position="44"/>
    </location>
</feature>
<evidence type="ECO:0000256" key="1">
    <source>
        <dbReference type="ARBA" id="ARBA00004123"/>
    </source>
</evidence>
<sequence length="220" mass="23005">MGDASDCEVAMVLHGRRRRQGEVVEGDRCDGGGGGWVFGSGAGSAAGTMSNGSSTSSLFSSTSSLTDEDEDGGGDGDGATSSFRPDRDVSSSSLSSLTSSGSETTTMHTGGAAGGPAGPLYALSTMLEDLPPLRTGLSKHYQGRSQSFTSLADVSCVEDLAKKSTPYIRRKKAPRHYAPEMLGAKNRLSKMIAKKVPRGKPPAYLGKKQMCTDAKPWRKM</sequence>
<evidence type="ECO:0000256" key="3">
    <source>
        <dbReference type="SAM" id="MobiDB-lite"/>
    </source>
</evidence>
<dbReference type="GO" id="GO:0005634">
    <property type="term" value="C:nucleus"/>
    <property type="evidence" value="ECO:0007669"/>
    <property type="project" value="UniProtKB-SubCell"/>
</dbReference>
<proteinExistence type="predicted"/>
<dbReference type="PANTHER" id="PTHR33172">
    <property type="entry name" value="OS08G0516900 PROTEIN"/>
    <property type="match status" value="1"/>
</dbReference>
<reference evidence="5" key="1">
    <citation type="submission" date="2024-06" db="EMBL/GenBank/DDBJ databases">
        <authorList>
            <person name="Ryan C."/>
        </authorList>
    </citation>
    <scope>NUCLEOTIDE SEQUENCE [LARGE SCALE GENOMIC DNA]</scope>
</reference>
<comment type="subcellular location">
    <subcellularLocation>
        <location evidence="1">Nucleus</location>
    </subcellularLocation>
</comment>